<name>A0ABW2H0C3_9ACTN</name>
<sequence>MNADIDTLVQQLHSRAEGPVDSRALLARVELAHRRRRSRRAVAGAVAAVSLVVAVAFASLAPHGGHPSPPGSPQTGGPRPVLPSGAARAGDVHQVPALPGIGSLNDASDVGADPFAVHFDTGRFAHPVATAQWSVADGVEELTFYGNTEGVGGPKGNSESEYYATVTMAGADRVRTRPTAADFGSPSPVATQRPSIAGVAAVVETVVHRGGMFDGQQETTVRWQPVARVDVVVSVRGAIEPADVVAFATGLRFDRASRCAVPLRWGGLPARARVSGCAFRLSNFASEPGAGRGRGDLMVSGPNGSTLEVRYLGPQGPDPSAAEPNATLANGWKYTVTPTDTGTSAAPNAVIRVHGPWHLEVLADGGYAMDDLLLFAGRLAQAGDPEDPQTWPASAG</sequence>
<keyword evidence="2" id="KW-0812">Transmembrane</keyword>
<evidence type="ECO:0000256" key="2">
    <source>
        <dbReference type="SAM" id="Phobius"/>
    </source>
</evidence>
<evidence type="ECO:0000256" key="1">
    <source>
        <dbReference type="SAM" id="MobiDB-lite"/>
    </source>
</evidence>
<accession>A0ABW2H0C3</accession>
<dbReference type="Proteomes" id="UP001596392">
    <property type="component" value="Unassembled WGS sequence"/>
</dbReference>
<organism evidence="3 4">
    <name type="scientific">Catellatospora aurea</name>
    <dbReference type="NCBI Taxonomy" id="1337874"/>
    <lineage>
        <taxon>Bacteria</taxon>
        <taxon>Bacillati</taxon>
        <taxon>Actinomycetota</taxon>
        <taxon>Actinomycetes</taxon>
        <taxon>Micromonosporales</taxon>
        <taxon>Micromonosporaceae</taxon>
        <taxon>Catellatospora</taxon>
    </lineage>
</organism>
<keyword evidence="2" id="KW-0472">Membrane</keyword>
<keyword evidence="4" id="KW-1185">Reference proteome</keyword>
<reference evidence="4" key="1">
    <citation type="journal article" date="2019" name="Int. J. Syst. Evol. Microbiol.">
        <title>The Global Catalogue of Microorganisms (GCM) 10K type strain sequencing project: providing services to taxonomists for standard genome sequencing and annotation.</title>
        <authorList>
            <consortium name="The Broad Institute Genomics Platform"/>
            <consortium name="The Broad Institute Genome Sequencing Center for Infectious Disease"/>
            <person name="Wu L."/>
            <person name="Ma J."/>
        </authorList>
    </citation>
    <scope>NUCLEOTIDE SEQUENCE [LARGE SCALE GENOMIC DNA]</scope>
    <source>
        <strain evidence="4">CGMCC 1.9106</strain>
    </source>
</reference>
<dbReference type="RefSeq" id="WP_376808570.1">
    <property type="nucleotide sequence ID" value="NZ_JBHTAC010000028.1"/>
</dbReference>
<dbReference type="EMBL" id="JBHTAC010000028">
    <property type="protein sequence ID" value="MFC7245660.1"/>
    <property type="molecule type" value="Genomic_DNA"/>
</dbReference>
<feature type="region of interest" description="Disordered" evidence="1">
    <location>
        <begin position="63"/>
        <end position="86"/>
    </location>
</feature>
<gene>
    <name evidence="3" type="ORF">ACFQO7_24565</name>
</gene>
<feature type="transmembrane region" description="Helical" evidence="2">
    <location>
        <begin position="41"/>
        <end position="61"/>
    </location>
</feature>
<keyword evidence="2" id="KW-1133">Transmembrane helix</keyword>
<proteinExistence type="predicted"/>
<protein>
    <submittedName>
        <fullName evidence="3">Uncharacterized protein</fullName>
    </submittedName>
</protein>
<evidence type="ECO:0000313" key="3">
    <source>
        <dbReference type="EMBL" id="MFC7245660.1"/>
    </source>
</evidence>
<comment type="caution">
    <text evidence="3">The sequence shown here is derived from an EMBL/GenBank/DDBJ whole genome shotgun (WGS) entry which is preliminary data.</text>
</comment>
<evidence type="ECO:0000313" key="4">
    <source>
        <dbReference type="Proteomes" id="UP001596392"/>
    </source>
</evidence>